<evidence type="ECO:0000256" key="8">
    <source>
        <dbReference type="ARBA" id="ARBA00022840"/>
    </source>
</evidence>
<evidence type="ECO:0000256" key="1">
    <source>
        <dbReference type="ARBA" id="ARBA00004496"/>
    </source>
</evidence>
<proteinExistence type="inferred from homology"/>
<keyword evidence="11" id="KW-0418">Kinase</keyword>
<dbReference type="AlphaFoldDB" id="E0XXZ8"/>
<keyword evidence="9" id="KW-0460">Magnesium</keyword>
<organism evidence="11">
    <name type="scientific">uncultured Fidelibacterota bacterium HF0500_01L02</name>
    <dbReference type="NCBI Taxonomy" id="710790"/>
    <lineage>
        <taxon>Bacteria</taxon>
        <taxon>Pseudomonadati</taxon>
        <taxon>Fidelibacterota</taxon>
        <taxon>environmental samples</taxon>
    </lineage>
</organism>
<evidence type="ECO:0000256" key="7">
    <source>
        <dbReference type="ARBA" id="ARBA00022741"/>
    </source>
</evidence>
<dbReference type="InterPro" id="IPR003442">
    <property type="entry name" value="T6A_TsaE"/>
</dbReference>
<dbReference type="InterPro" id="IPR027417">
    <property type="entry name" value="P-loop_NTPase"/>
</dbReference>
<comment type="subcellular location">
    <subcellularLocation>
        <location evidence="1">Cytoplasm</location>
    </subcellularLocation>
</comment>
<evidence type="ECO:0000256" key="5">
    <source>
        <dbReference type="ARBA" id="ARBA00022694"/>
    </source>
</evidence>
<evidence type="ECO:0000256" key="10">
    <source>
        <dbReference type="ARBA" id="ARBA00032441"/>
    </source>
</evidence>
<dbReference type="GO" id="GO:0005737">
    <property type="term" value="C:cytoplasm"/>
    <property type="evidence" value="ECO:0007669"/>
    <property type="project" value="UniProtKB-SubCell"/>
</dbReference>
<evidence type="ECO:0000313" key="11">
    <source>
        <dbReference type="EMBL" id="ADI19289.1"/>
    </source>
</evidence>
<evidence type="ECO:0000256" key="4">
    <source>
        <dbReference type="ARBA" id="ARBA00022490"/>
    </source>
</evidence>
<keyword evidence="4" id="KW-0963">Cytoplasm</keyword>
<dbReference type="GO" id="GO:0005524">
    <property type="term" value="F:ATP binding"/>
    <property type="evidence" value="ECO:0007669"/>
    <property type="project" value="UniProtKB-KW"/>
</dbReference>
<accession>E0XXZ8</accession>
<reference evidence="11" key="1">
    <citation type="journal article" date="2011" name="Environ. Microbiol.">
        <title>Time-series analyses of Monterey Bay coastal microbial picoplankton using a 'genome proxy' microarray.</title>
        <authorList>
            <person name="Rich V.I."/>
            <person name="Pham V.D."/>
            <person name="Eppley J."/>
            <person name="Shi Y."/>
            <person name="DeLong E.F."/>
        </authorList>
    </citation>
    <scope>NUCLEOTIDE SEQUENCE</scope>
</reference>
<keyword evidence="11" id="KW-0808">Transferase</keyword>
<keyword evidence="7" id="KW-0547">Nucleotide-binding</keyword>
<evidence type="ECO:0000256" key="9">
    <source>
        <dbReference type="ARBA" id="ARBA00022842"/>
    </source>
</evidence>
<keyword evidence="6" id="KW-0479">Metal-binding</keyword>
<dbReference type="PANTHER" id="PTHR33540">
    <property type="entry name" value="TRNA THREONYLCARBAMOYLADENOSINE BIOSYNTHESIS PROTEIN TSAE"/>
    <property type="match status" value="1"/>
</dbReference>
<evidence type="ECO:0000256" key="2">
    <source>
        <dbReference type="ARBA" id="ARBA00007599"/>
    </source>
</evidence>
<dbReference type="EMBL" id="GU474916">
    <property type="protein sequence ID" value="ADI19289.1"/>
    <property type="molecule type" value="Genomic_DNA"/>
</dbReference>
<protein>
    <recommendedName>
        <fullName evidence="3">tRNA threonylcarbamoyladenosine biosynthesis protein TsaE</fullName>
    </recommendedName>
    <alternativeName>
        <fullName evidence="10">t(6)A37 threonylcarbamoyladenosine biosynthesis protein TsaE</fullName>
    </alternativeName>
</protein>
<comment type="similarity">
    <text evidence="2">Belongs to the TsaE family.</text>
</comment>
<dbReference type="Gene3D" id="3.40.50.300">
    <property type="entry name" value="P-loop containing nucleotide triphosphate hydrolases"/>
    <property type="match status" value="1"/>
</dbReference>
<keyword evidence="8" id="KW-0067">ATP-binding</keyword>
<dbReference type="GO" id="GO:0002949">
    <property type="term" value="P:tRNA threonylcarbamoyladenosine modification"/>
    <property type="evidence" value="ECO:0007669"/>
    <property type="project" value="InterPro"/>
</dbReference>
<dbReference type="GO" id="GO:0016301">
    <property type="term" value="F:kinase activity"/>
    <property type="evidence" value="ECO:0007669"/>
    <property type="project" value="UniProtKB-KW"/>
</dbReference>
<dbReference type="NCBIfam" id="TIGR00150">
    <property type="entry name" value="T6A_YjeE"/>
    <property type="match status" value="1"/>
</dbReference>
<dbReference type="SUPFAM" id="SSF52540">
    <property type="entry name" value="P-loop containing nucleoside triphosphate hydrolases"/>
    <property type="match status" value="1"/>
</dbReference>
<name>E0XXZ8_9BACT</name>
<keyword evidence="5" id="KW-0819">tRNA processing</keyword>
<dbReference type="Pfam" id="PF02367">
    <property type="entry name" value="TsaE"/>
    <property type="match status" value="1"/>
</dbReference>
<dbReference type="PANTHER" id="PTHR33540:SF2">
    <property type="entry name" value="TRNA THREONYLCARBAMOYLADENOSINE BIOSYNTHESIS PROTEIN TSAE"/>
    <property type="match status" value="1"/>
</dbReference>
<evidence type="ECO:0000256" key="3">
    <source>
        <dbReference type="ARBA" id="ARBA00019010"/>
    </source>
</evidence>
<evidence type="ECO:0000256" key="6">
    <source>
        <dbReference type="ARBA" id="ARBA00022723"/>
    </source>
</evidence>
<dbReference type="GO" id="GO:0046872">
    <property type="term" value="F:metal ion binding"/>
    <property type="evidence" value="ECO:0007669"/>
    <property type="project" value="UniProtKB-KW"/>
</dbReference>
<sequence length="141" mass="16006">MSESIFNSAIKMQTFASEFANKVSKGTVVALIGNLGAGKTTFTQGFARGLGVDDHVISPTFKLVSEYQGNQMLYHVDCYRLDEPKDFLNIGGEQFLNPVDGIALIEWAERIEPFWSDDWIFIYFYHIENELDSRKIRITGI</sequence>